<gene>
    <name evidence="2" type="ORF">COO17_31025</name>
</gene>
<proteinExistence type="predicted"/>
<keyword evidence="2" id="KW-0131">Cell cycle</keyword>
<dbReference type="Proteomes" id="UP000220111">
    <property type="component" value="Unassembled WGS sequence"/>
</dbReference>
<feature type="non-terminal residue" evidence="2">
    <location>
        <position position="1"/>
    </location>
</feature>
<reference evidence="2 3" key="1">
    <citation type="submission" date="2017-09" db="EMBL/GenBank/DDBJ databases">
        <title>Large-scale bioinformatics analysis of Bacillus genomes uncovers conserved roles of natural products in bacterial physiology.</title>
        <authorList>
            <consortium name="Agbiome Team Llc"/>
            <person name="Bleich R.M."/>
            <person name="Grubbs K.J."/>
            <person name="Santa Maria K.C."/>
            <person name="Allen S.E."/>
            <person name="Farag S."/>
            <person name="Shank E.A."/>
            <person name="Bowers A."/>
        </authorList>
    </citation>
    <scope>NUCLEOTIDE SEQUENCE [LARGE SCALE GENOMIC DNA]</scope>
    <source>
        <strain evidence="2 3">AFS098222</strain>
    </source>
</reference>
<organism evidence="2 3">
    <name type="scientific">Bacillus wiedmannii</name>
    <dbReference type="NCBI Taxonomy" id="1890302"/>
    <lineage>
        <taxon>Bacteria</taxon>
        <taxon>Bacillati</taxon>
        <taxon>Bacillota</taxon>
        <taxon>Bacilli</taxon>
        <taxon>Bacillales</taxon>
        <taxon>Bacillaceae</taxon>
        <taxon>Bacillus</taxon>
        <taxon>Bacillus cereus group</taxon>
    </lineage>
</organism>
<evidence type="ECO:0000313" key="3">
    <source>
        <dbReference type="Proteomes" id="UP000220111"/>
    </source>
</evidence>
<name>A0A2A7BHR3_9BACI</name>
<feature type="compositionally biased region" description="Low complexity" evidence="1">
    <location>
        <begin position="130"/>
        <end position="144"/>
    </location>
</feature>
<keyword evidence="2" id="KW-0132">Cell division</keyword>
<accession>A0A2A7BHR3</accession>
<comment type="caution">
    <text evidence="2">The sequence shown here is derived from an EMBL/GenBank/DDBJ whole genome shotgun (WGS) entry which is preliminary data.</text>
</comment>
<evidence type="ECO:0000313" key="2">
    <source>
        <dbReference type="EMBL" id="PDY32335.1"/>
    </source>
</evidence>
<feature type="region of interest" description="Disordered" evidence="1">
    <location>
        <begin position="118"/>
        <end position="144"/>
    </location>
</feature>
<feature type="non-terminal residue" evidence="2">
    <location>
        <position position="144"/>
    </location>
</feature>
<protein>
    <submittedName>
        <fullName evidence="2">Cell division protein FtsK</fullName>
    </submittedName>
</protein>
<sequence length="144" mass="16596">EEVEVITETEAPEEAEPVALEETQQEMVLNEAIEQTNEFIHVAEAEEQAKKDVQSFADVLIAEEQRVVEEAPIEEEQPIVQKEEPKREKKRHVPFNVVMLKQDRTRLMERHAARVNAMQSSMSERVENKPVQQVEEAPVQQVVV</sequence>
<dbReference type="AlphaFoldDB" id="A0A2A7BHR3"/>
<dbReference type="EMBL" id="NVPQ01000241">
    <property type="protein sequence ID" value="PDY32335.1"/>
    <property type="molecule type" value="Genomic_DNA"/>
</dbReference>
<evidence type="ECO:0000256" key="1">
    <source>
        <dbReference type="SAM" id="MobiDB-lite"/>
    </source>
</evidence>
<dbReference type="GO" id="GO:0051301">
    <property type="term" value="P:cell division"/>
    <property type="evidence" value="ECO:0007669"/>
    <property type="project" value="UniProtKB-KW"/>
</dbReference>